<dbReference type="AlphaFoldDB" id="A0A378Y9L8"/>
<keyword evidence="3" id="KW-1185">Reference proteome</keyword>
<feature type="transmembrane region" description="Helical" evidence="1">
    <location>
        <begin position="223"/>
        <end position="242"/>
    </location>
</feature>
<keyword evidence="1" id="KW-0812">Transmembrane</keyword>
<sequence>MSRWQVVSWAALLGMVLGLAELLERVRFPAPQMIVAIVIGAGLALLGRLPAPLPREVSLGVQAMLGVLMGSYLEVSLLVSIGWDLLPVLAVTAATVLVSILIALVFARVAKVELPTATLGLLAGGSAAVVSVADELEADPRRVAFMQYLRVALVALTAPALAAFLDDGERGSYGAAVLGGAVTDPDLPSWMIVGRGDQVAGLSIAIMLCLIGLRLGRWLRLPSPALIGPMLVTAVLTALGISHGYAPTNLLKELLFVLIGFEVGTRFTRAVVVEMARMIPGMTAAIVALSGLVAALAFGLAWVVDLELSDLYLATTPGGINAVLATGEGMDANMPLITSVQSVRLLLMVLLLPLIMRVLRRRADPEPERAVVLPEPVRMAA</sequence>
<feature type="transmembrane region" description="Helical" evidence="1">
    <location>
        <begin position="59"/>
        <end position="79"/>
    </location>
</feature>
<feature type="transmembrane region" description="Helical" evidence="1">
    <location>
        <begin position="342"/>
        <end position="359"/>
    </location>
</feature>
<dbReference type="Pfam" id="PF05145">
    <property type="entry name" value="AbrB"/>
    <property type="match status" value="1"/>
</dbReference>
<evidence type="ECO:0000313" key="2">
    <source>
        <dbReference type="EMBL" id="SUA73250.1"/>
    </source>
</evidence>
<feature type="transmembrane region" description="Helical" evidence="1">
    <location>
        <begin position="254"/>
        <end position="272"/>
    </location>
</feature>
<keyword evidence="2" id="KW-0560">Oxidoreductase</keyword>
<dbReference type="GO" id="GO:0004497">
    <property type="term" value="F:monooxygenase activity"/>
    <property type="evidence" value="ECO:0007669"/>
    <property type="project" value="UniProtKB-KW"/>
</dbReference>
<dbReference type="InterPro" id="IPR007820">
    <property type="entry name" value="AbrB_fam"/>
</dbReference>
<feature type="transmembrane region" description="Helical" evidence="1">
    <location>
        <begin position="85"/>
        <end position="107"/>
    </location>
</feature>
<accession>A0A378Y9L8</accession>
<evidence type="ECO:0000256" key="1">
    <source>
        <dbReference type="SAM" id="Phobius"/>
    </source>
</evidence>
<evidence type="ECO:0000313" key="3">
    <source>
        <dbReference type="Proteomes" id="UP000255467"/>
    </source>
</evidence>
<reference evidence="2 3" key="1">
    <citation type="submission" date="2018-06" db="EMBL/GenBank/DDBJ databases">
        <authorList>
            <consortium name="Pathogen Informatics"/>
            <person name="Doyle S."/>
        </authorList>
    </citation>
    <scope>NUCLEOTIDE SEQUENCE [LARGE SCALE GENOMIC DNA]</scope>
    <source>
        <strain evidence="2 3">NCTC1934</strain>
    </source>
</reference>
<feature type="transmembrane region" description="Helical" evidence="1">
    <location>
        <begin position="284"/>
        <end position="304"/>
    </location>
</feature>
<dbReference type="RefSeq" id="WP_081592694.1">
    <property type="nucleotide sequence ID" value="NZ_JADLRH010000005.1"/>
</dbReference>
<dbReference type="NCBIfam" id="TIGR03082">
    <property type="entry name" value="Gneg_AbrB_dup"/>
    <property type="match status" value="2"/>
</dbReference>
<proteinExistence type="predicted"/>
<gene>
    <name evidence="2" type="ORF">NCTC1934_00687</name>
</gene>
<dbReference type="PANTHER" id="PTHR38457:SF1">
    <property type="entry name" value="REGULATOR ABRB-RELATED"/>
    <property type="match status" value="1"/>
</dbReference>
<dbReference type="GO" id="GO:0010468">
    <property type="term" value="P:regulation of gene expression"/>
    <property type="evidence" value="ECO:0007669"/>
    <property type="project" value="InterPro"/>
</dbReference>
<keyword evidence="1" id="KW-1133">Transmembrane helix</keyword>
<dbReference type="InterPro" id="IPR017516">
    <property type="entry name" value="AbrB_dup"/>
</dbReference>
<name>A0A378Y9L8_9NOCA</name>
<keyword evidence="2" id="KW-0503">Monooxygenase</keyword>
<feature type="transmembrane region" description="Helical" evidence="1">
    <location>
        <begin position="199"/>
        <end position="216"/>
    </location>
</feature>
<dbReference type="OrthoDB" id="5188485at2"/>
<feature type="transmembrane region" description="Helical" evidence="1">
    <location>
        <begin position="30"/>
        <end position="47"/>
    </location>
</feature>
<dbReference type="Proteomes" id="UP000255467">
    <property type="component" value="Unassembled WGS sequence"/>
</dbReference>
<dbReference type="PANTHER" id="PTHR38457">
    <property type="entry name" value="REGULATOR ABRB-RELATED"/>
    <property type="match status" value="1"/>
</dbReference>
<dbReference type="GO" id="GO:0016020">
    <property type="term" value="C:membrane"/>
    <property type="evidence" value="ECO:0007669"/>
    <property type="project" value="InterPro"/>
</dbReference>
<feature type="transmembrane region" description="Helical" evidence="1">
    <location>
        <begin position="145"/>
        <end position="165"/>
    </location>
</feature>
<dbReference type="EMBL" id="UGRY01000002">
    <property type="protein sequence ID" value="SUA73250.1"/>
    <property type="molecule type" value="Genomic_DNA"/>
</dbReference>
<protein>
    <submittedName>
        <fullName evidence="2">Ammonia monooxygenase</fullName>
    </submittedName>
</protein>
<keyword evidence="1" id="KW-0472">Membrane</keyword>
<organism evidence="2 3">
    <name type="scientific">Nocardia otitidiscaviarum</name>
    <dbReference type="NCBI Taxonomy" id="1823"/>
    <lineage>
        <taxon>Bacteria</taxon>
        <taxon>Bacillati</taxon>
        <taxon>Actinomycetota</taxon>
        <taxon>Actinomycetes</taxon>
        <taxon>Mycobacteriales</taxon>
        <taxon>Nocardiaceae</taxon>
        <taxon>Nocardia</taxon>
    </lineage>
</organism>
<dbReference type="STRING" id="1406858.GCA_000710895_01291"/>
<dbReference type="PIRSF" id="PIRSF038991">
    <property type="entry name" value="Protein_AbrB"/>
    <property type="match status" value="1"/>
</dbReference>